<evidence type="ECO:0000256" key="1">
    <source>
        <dbReference type="SAM" id="SignalP"/>
    </source>
</evidence>
<feature type="signal peptide" evidence="1">
    <location>
        <begin position="1"/>
        <end position="22"/>
    </location>
</feature>
<proteinExistence type="predicted"/>
<dbReference type="InterPro" id="IPR000566">
    <property type="entry name" value="Lipocln_cytosolic_FA-bd_dom"/>
</dbReference>
<dbReference type="SUPFAM" id="SSF50814">
    <property type="entry name" value="Lipocalins"/>
    <property type="match status" value="1"/>
</dbReference>
<dbReference type="Proteomes" id="UP000202922">
    <property type="component" value="Unassembled WGS sequence"/>
</dbReference>
<protein>
    <submittedName>
        <fullName evidence="3">Lipocalin-like domain protein</fullName>
    </submittedName>
</protein>
<gene>
    <name evidence="3" type="ORF">COL8621_00958</name>
</gene>
<dbReference type="AlphaFoldDB" id="A0A238JR29"/>
<evidence type="ECO:0000259" key="2">
    <source>
        <dbReference type="Pfam" id="PF08212"/>
    </source>
</evidence>
<feature type="chain" id="PRO_5012398745" evidence="1">
    <location>
        <begin position="23"/>
        <end position="161"/>
    </location>
</feature>
<name>A0A238JR29_9RHOB</name>
<dbReference type="Pfam" id="PF08212">
    <property type="entry name" value="Lipocalin_2"/>
    <property type="match status" value="1"/>
</dbReference>
<feature type="domain" description="Lipocalin/cytosolic fatty-acid binding" evidence="2">
    <location>
        <begin position="98"/>
        <end position="157"/>
    </location>
</feature>
<organism evidence="3 4">
    <name type="scientific">Actibacterium lipolyticum</name>
    <dbReference type="NCBI Taxonomy" id="1524263"/>
    <lineage>
        <taxon>Bacteria</taxon>
        <taxon>Pseudomonadati</taxon>
        <taxon>Pseudomonadota</taxon>
        <taxon>Alphaproteobacteria</taxon>
        <taxon>Rhodobacterales</taxon>
        <taxon>Roseobacteraceae</taxon>
        <taxon>Actibacterium</taxon>
    </lineage>
</organism>
<keyword evidence="1" id="KW-0732">Signal</keyword>
<dbReference type="OrthoDB" id="594739at2"/>
<dbReference type="InterPro" id="IPR012674">
    <property type="entry name" value="Calycin"/>
</dbReference>
<reference evidence="4" key="1">
    <citation type="submission" date="2017-05" db="EMBL/GenBank/DDBJ databases">
        <authorList>
            <person name="Rodrigo-Torres L."/>
            <person name="Arahal R. D."/>
            <person name="Lucena T."/>
        </authorList>
    </citation>
    <scope>NUCLEOTIDE SEQUENCE [LARGE SCALE GENOMIC DNA]</scope>
    <source>
        <strain evidence="4">CECT 8621</strain>
    </source>
</reference>
<keyword evidence="4" id="KW-1185">Reference proteome</keyword>
<dbReference type="Gene3D" id="2.40.128.20">
    <property type="match status" value="1"/>
</dbReference>
<dbReference type="RefSeq" id="WP_093966138.1">
    <property type="nucleotide sequence ID" value="NZ_FXYE01000001.1"/>
</dbReference>
<sequence>MKWMVICAAVLAGCGASGPEGASVIRDAASPISSMAAMEGARFAGDWVIVAAFENGEMGKAGDRVTIGAQGDAYSMQIARAGNVPLTRTGAGRFVQSKPKREFWVLWVDADYRTAVIGSPFNQLGWIMDRTASGASDRVAAAREILDWNGYDLRQLTPLTP</sequence>
<dbReference type="EMBL" id="FXYE01000001">
    <property type="protein sequence ID" value="SMX33099.1"/>
    <property type="molecule type" value="Genomic_DNA"/>
</dbReference>
<evidence type="ECO:0000313" key="4">
    <source>
        <dbReference type="Proteomes" id="UP000202922"/>
    </source>
</evidence>
<accession>A0A238JR29</accession>
<evidence type="ECO:0000313" key="3">
    <source>
        <dbReference type="EMBL" id="SMX33099.1"/>
    </source>
</evidence>